<gene>
    <name evidence="5" type="primary">Cpz</name>
</gene>
<evidence type="ECO:0000256" key="1">
    <source>
        <dbReference type="ARBA" id="ARBA00023157"/>
    </source>
</evidence>
<evidence type="ECO:0000256" key="3">
    <source>
        <dbReference type="SAM" id="SignalP"/>
    </source>
</evidence>
<feature type="domain" description="FZ" evidence="4">
    <location>
        <begin position="29"/>
        <end position="99"/>
    </location>
</feature>
<dbReference type="InterPro" id="IPR036790">
    <property type="entry name" value="Frizzled_dom_sf"/>
</dbReference>
<evidence type="ECO:0000313" key="5">
    <source>
        <dbReference type="Ensembl" id="ENSNGAP00000008741.1"/>
    </source>
</evidence>
<dbReference type="AlphaFoldDB" id="A0A8C6QW34"/>
<evidence type="ECO:0000313" key="6">
    <source>
        <dbReference type="Proteomes" id="UP000694381"/>
    </source>
</evidence>
<accession>A0A8C6QW34</accession>
<dbReference type="PROSITE" id="PS50038">
    <property type="entry name" value="FZ"/>
    <property type="match status" value="1"/>
</dbReference>
<reference evidence="5" key="2">
    <citation type="submission" date="2025-09" db="UniProtKB">
        <authorList>
            <consortium name="Ensembl"/>
        </authorList>
    </citation>
    <scope>IDENTIFICATION</scope>
</reference>
<dbReference type="Ensembl" id="ENSNGAT00000014245.1">
    <property type="protein sequence ID" value="ENSNGAP00000008741.1"/>
    <property type="gene ID" value="ENSNGAG00000011621.1"/>
</dbReference>
<dbReference type="Proteomes" id="UP000694381">
    <property type="component" value="Unassembled WGS sequence"/>
</dbReference>
<dbReference type="InterPro" id="IPR020067">
    <property type="entry name" value="Frizzled_dom"/>
</dbReference>
<protein>
    <submittedName>
        <fullName evidence="5">Carboxypeptidase Z</fullName>
    </submittedName>
</protein>
<feature type="chain" id="PRO_5034404328" evidence="3">
    <location>
        <begin position="19"/>
        <end position="99"/>
    </location>
</feature>
<comment type="caution">
    <text evidence="2">Lacks conserved residue(s) required for the propagation of feature annotation.</text>
</comment>
<evidence type="ECO:0000256" key="2">
    <source>
        <dbReference type="PROSITE-ProRule" id="PRU00090"/>
    </source>
</evidence>
<dbReference type="Gene3D" id="1.10.2000.10">
    <property type="entry name" value="Frizzled cysteine-rich domain"/>
    <property type="match status" value="1"/>
</dbReference>
<dbReference type="SUPFAM" id="SSF63501">
    <property type="entry name" value="Frizzled cysteine-rich domain"/>
    <property type="match status" value="1"/>
</dbReference>
<dbReference type="GeneTree" id="ENSGT00940000156391"/>
<sequence length="99" mass="10719">MPLLPLLLATLALLATSAHPGCRPGPDPDPAATCVDLRLRTCADAAYNRTAFPTPLEHRSWEVVESSPEYMLLGVLHFLLEGQCNPDLRLLGCSVLAPR</sequence>
<reference evidence="5" key="1">
    <citation type="submission" date="2025-08" db="UniProtKB">
        <authorList>
            <consortium name="Ensembl"/>
        </authorList>
    </citation>
    <scope>IDENTIFICATION</scope>
</reference>
<dbReference type="Pfam" id="PF01392">
    <property type="entry name" value="Fz"/>
    <property type="match status" value="1"/>
</dbReference>
<evidence type="ECO:0000259" key="4">
    <source>
        <dbReference type="PROSITE" id="PS50038"/>
    </source>
</evidence>
<keyword evidence="6" id="KW-1185">Reference proteome</keyword>
<keyword evidence="1" id="KW-1015">Disulfide bond</keyword>
<keyword evidence="3" id="KW-0732">Signal</keyword>
<organism evidence="5 6">
    <name type="scientific">Nannospalax galili</name>
    <name type="common">Northern Israeli blind subterranean mole rat</name>
    <name type="synonym">Spalax galili</name>
    <dbReference type="NCBI Taxonomy" id="1026970"/>
    <lineage>
        <taxon>Eukaryota</taxon>
        <taxon>Metazoa</taxon>
        <taxon>Chordata</taxon>
        <taxon>Craniata</taxon>
        <taxon>Vertebrata</taxon>
        <taxon>Euteleostomi</taxon>
        <taxon>Mammalia</taxon>
        <taxon>Eutheria</taxon>
        <taxon>Euarchontoglires</taxon>
        <taxon>Glires</taxon>
        <taxon>Rodentia</taxon>
        <taxon>Myomorpha</taxon>
        <taxon>Muroidea</taxon>
        <taxon>Spalacidae</taxon>
        <taxon>Spalacinae</taxon>
        <taxon>Nannospalax</taxon>
    </lineage>
</organism>
<proteinExistence type="predicted"/>
<name>A0A8C6QW34_NANGA</name>
<feature type="signal peptide" evidence="3">
    <location>
        <begin position="1"/>
        <end position="18"/>
    </location>
</feature>